<dbReference type="Pfam" id="PF13560">
    <property type="entry name" value="HTH_31"/>
    <property type="match status" value="1"/>
</dbReference>
<dbReference type="GO" id="GO:0005829">
    <property type="term" value="C:cytosol"/>
    <property type="evidence" value="ECO:0007669"/>
    <property type="project" value="TreeGrafter"/>
</dbReference>
<dbReference type="GO" id="GO:0003677">
    <property type="term" value="F:DNA binding"/>
    <property type="evidence" value="ECO:0007669"/>
    <property type="project" value="UniProtKB-KW"/>
</dbReference>
<dbReference type="EMBL" id="BMDO01000013">
    <property type="protein sequence ID" value="GGI52445.1"/>
    <property type="molecule type" value="Genomic_DNA"/>
</dbReference>
<dbReference type="PANTHER" id="PTHR46797:SF1">
    <property type="entry name" value="METHYLPHOSPHONATE SYNTHASE"/>
    <property type="match status" value="1"/>
</dbReference>
<dbReference type="RefSeq" id="WP_229747205.1">
    <property type="nucleotide sequence ID" value="NZ_BMDO01000013.1"/>
</dbReference>
<accession>A0A917N2W1</accession>
<dbReference type="SMART" id="SM00530">
    <property type="entry name" value="HTH_XRE"/>
    <property type="match status" value="1"/>
</dbReference>
<evidence type="ECO:0000259" key="2">
    <source>
        <dbReference type="PROSITE" id="PS50943"/>
    </source>
</evidence>
<comment type="caution">
    <text evidence="3">The sequence shown here is derived from an EMBL/GenBank/DDBJ whole genome shotgun (WGS) entry which is preliminary data.</text>
</comment>
<evidence type="ECO:0000313" key="4">
    <source>
        <dbReference type="Proteomes" id="UP000662074"/>
    </source>
</evidence>
<dbReference type="CDD" id="cd00093">
    <property type="entry name" value="HTH_XRE"/>
    <property type="match status" value="1"/>
</dbReference>
<proteinExistence type="predicted"/>
<keyword evidence="1" id="KW-0238">DNA-binding</keyword>
<dbReference type="PANTHER" id="PTHR46797">
    <property type="entry name" value="HTH-TYPE TRANSCRIPTIONAL REGULATOR"/>
    <property type="match status" value="1"/>
</dbReference>
<evidence type="ECO:0000256" key="1">
    <source>
        <dbReference type="ARBA" id="ARBA00023125"/>
    </source>
</evidence>
<reference evidence="3" key="2">
    <citation type="submission" date="2020-09" db="EMBL/GenBank/DDBJ databases">
        <authorList>
            <person name="Sun Q."/>
            <person name="Sedlacek I."/>
        </authorList>
    </citation>
    <scope>NUCLEOTIDE SEQUENCE</scope>
    <source>
        <strain evidence="3">CCM 8711</strain>
    </source>
</reference>
<dbReference type="AlphaFoldDB" id="A0A917N2W1"/>
<sequence>MDNPIILVVNRQINLQSVGLKTNTYKPLKNNFRYRTRYMYSEAQQENLIKFGKHLETLRKRAGLSFRKLAQRCDIDYSNLKKYEKGEINISILTLIDLANALGVTNKELMDF</sequence>
<keyword evidence="4" id="KW-1185">Reference proteome</keyword>
<dbReference type="Proteomes" id="UP000662074">
    <property type="component" value="Unassembled WGS sequence"/>
</dbReference>
<reference evidence="3" key="1">
    <citation type="journal article" date="2014" name="Int. J. Syst. Evol. Microbiol.">
        <title>Complete genome sequence of Corynebacterium casei LMG S-19264T (=DSM 44701T), isolated from a smear-ripened cheese.</title>
        <authorList>
            <consortium name="US DOE Joint Genome Institute (JGI-PGF)"/>
            <person name="Walter F."/>
            <person name="Albersmeier A."/>
            <person name="Kalinowski J."/>
            <person name="Ruckert C."/>
        </authorList>
    </citation>
    <scope>NUCLEOTIDE SEQUENCE</scope>
    <source>
        <strain evidence="3">CCM 8711</strain>
    </source>
</reference>
<dbReference type="InterPro" id="IPR001387">
    <property type="entry name" value="Cro/C1-type_HTH"/>
</dbReference>
<dbReference type="InterPro" id="IPR010982">
    <property type="entry name" value="Lambda_DNA-bd_dom_sf"/>
</dbReference>
<protein>
    <recommendedName>
        <fullName evidence="2">HTH cro/C1-type domain-containing protein</fullName>
    </recommendedName>
</protein>
<feature type="domain" description="HTH cro/C1-type" evidence="2">
    <location>
        <begin position="55"/>
        <end position="109"/>
    </location>
</feature>
<dbReference type="SUPFAM" id="SSF47413">
    <property type="entry name" value="lambda repressor-like DNA-binding domains"/>
    <property type="match status" value="1"/>
</dbReference>
<gene>
    <name evidence="3" type="ORF">GCM10011425_36570</name>
</gene>
<name>A0A917N2W1_9SPHI</name>
<organism evidence="3 4">
    <name type="scientific">Mucilaginibacter galii</name>
    <dbReference type="NCBI Taxonomy" id="2005073"/>
    <lineage>
        <taxon>Bacteria</taxon>
        <taxon>Pseudomonadati</taxon>
        <taxon>Bacteroidota</taxon>
        <taxon>Sphingobacteriia</taxon>
        <taxon>Sphingobacteriales</taxon>
        <taxon>Sphingobacteriaceae</taxon>
        <taxon>Mucilaginibacter</taxon>
    </lineage>
</organism>
<evidence type="ECO:0000313" key="3">
    <source>
        <dbReference type="EMBL" id="GGI52445.1"/>
    </source>
</evidence>
<dbReference type="PROSITE" id="PS50943">
    <property type="entry name" value="HTH_CROC1"/>
    <property type="match status" value="1"/>
</dbReference>
<dbReference type="GO" id="GO:0003700">
    <property type="term" value="F:DNA-binding transcription factor activity"/>
    <property type="evidence" value="ECO:0007669"/>
    <property type="project" value="TreeGrafter"/>
</dbReference>
<dbReference type="Gene3D" id="1.10.260.40">
    <property type="entry name" value="lambda repressor-like DNA-binding domains"/>
    <property type="match status" value="1"/>
</dbReference>
<dbReference type="InterPro" id="IPR050807">
    <property type="entry name" value="TransReg_Diox_bact_type"/>
</dbReference>